<protein>
    <recommendedName>
        <fullName evidence="4">Lipoprotein</fullName>
    </recommendedName>
</protein>
<reference evidence="2 3" key="1">
    <citation type="journal article" date="2011" name="Stand. Genomic Sci.">
        <title>Complete genome sequence of Thermomonospora curvata type strain (B9).</title>
        <authorList>
            <person name="Chertkov O."/>
            <person name="Sikorski J."/>
            <person name="Nolan M."/>
            <person name="Lapidus A."/>
            <person name="Lucas S."/>
            <person name="Del Rio T.G."/>
            <person name="Tice H."/>
            <person name="Cheng J.F."/>
            <person name="Goodwin L."/>
            <person name="Pitluck S."/>
            <person name="Liolios K."/>
            <person name="Ivanova N."/>
            <person name="Mavromatis K."/>
            <person name="Mikhailova N."/>
            <person name="Ovchinnikova G."/>
            <person name="Pati A."/>
            <person name="Chen A."/>
            <person name="Palaniappan K."/>
            <person name="Djao O.D."/>
            <person name="Land M."/>
            <person name="Hauser L."/>
            <person name="Chang Y.J."/>
            <person name="Jeffries C.D."/>
            <person name="Brettin T."/>
            <person name="Han C."/>
            <person name="Detter J.C."/>
            <person name="Rohde M."/>
            <person name="Goker M."/>
            <person name="Woyke T."/>
            <person name="Bristow J."/>
            <person name="Eisen J.A."/>
            <person name="Markowitz V."/>
            <person name="Hugenholtz P."/>
            <person name="Klenk H.P."/>
            <person name="Kyrpides N.C."/>
        </authorList>
    </citation>
    <scope>NUCLEOTIDE SEQUENCE [LARGE SCALE GENOMIC DNA]</scope>
    <source>
        <strain evidence="3">ATCC 19995 / DSM 43183 / JCM 3096 / KCTC 9072 / NBRC 15933 / NCIMB 10081 / Henssen B9</strain>
    </source>
</reference>
<dbReference type="HOGENOM" id="CLU_952945_0_0_11"/>
<dbReference type="RefSeq" id="WP_012852108.1">
    <property type="nucleotide sequence ID" value="NC_013510.1"/>
</dbReference>
<evidence type="ECO:0000256" key="1">
    <source>
        <dbReference type="SAM" id="MobiDB-lite"/>
    </source>
</evidence>
<dbReference type="STRING" id="471852.Tcur_1750"/>
<dbReference type="PROSITE" id="PS51257">
    <property type="entry name" value="PROKAR_LIPOPROTEIN"/>
    <property type="match status" value="1"/>
</dbReference>
<dbReference type="Gene3D" id="2.60.120.1140">
    <property type="entry name" value="Protein of unknown function DUF192"/>
    <property type="match status" value="1"/>
</dbReference>
<evidence type="ECO:0000313" key="3">
    <source>
        <dbReference type="Proteomes" id="UP000001918"/>
    </source>
</evidence>
<gene>
    <name evidence="2" type="ordered locus">Tcur_1750</name>
</gene>
<keyword evidence="3" id="KW-1185">Reference proteome</keyword>
<accession>D1AC58</accession>
<dbReference type="KEGG" id="tcu:Tcur_1750"/>
<feature type="region of interest" description="Disordered" evidence="1">
    <location>
        <begin position="143"/>
        <end position="166"/>
    </location>
</feature>
<dbReference type="InterPro" id="IPR038695">
    <property type="entry name" value="Saro_0823-like_sf"/>
</dbReference>
<dbReference type="OrthoDB" id="3535071at2"/>
<dbReference type="AlphaFoldDB" id="D1AC58"/>
<dbReference type="Proteomes" id="UP000001918">
    <property type="component" value="Chromosome"/>
</dbReference>
<dbReference type="EMBL" id="CP001738">
    <property type="protein sequence ID" value="ACY97324.1"/>
    <property type="molecule type" value="Genomic_DNA"/>
</dbReference>
<evidence type="ECO:0000313" key="2">
    <source>
        <dbReference type="EMBL" id="ACY97324.1"/>
    </source>
</evidence>
<evidence type="ECO:0008006" key="4">
    <source>
        <dbReference type="Google" id="ProtNLM"/>
    </source>
</evidence>
<organism evidence="2 3">
    <name type="scientific">Thermomonospora curvata (strain ATCC 19995 / DSM 43183 / JCM 3096 / KCTC 9072 / NBRC 15933 / NCIMB 10081 / Henssen B9)</name>
    <dbReference type="NCBI Taxonomy" id="471852"/>
    <lineage>
        <taxon>Bacteria</taxon>
        <taxon>Bacillati</taxon>
        <taxon>Actinomycetota</taxon>
        <taxon>Actinomycetes</taxon>
        <taxon>Streptosporangiales</taxon>
        <taxon>Thermomonosporaceae</taxon>
        <taxon>Thermomonospora</taxon>
    </lineage>
</organism>
<name>D1AC58_THECD</name>
<sequence length="292" mass="31345">MRPVRAAAVLAGLFALCGCDLTGGVAYQPPLLPIVFTLSSTGEFGVQLGRGITTPFGRVGVETALKEPDKDETIVTIARQGEAMEDRFKIKRRGSMTVCVDGPSITSISSGVIRVVVPREATTVRVVDPSRAHSECRGAVVARRGARPGPPPAGWAPRRPQAGQRLDPSALPTVEVGLMGRRHRLALVDRPEQMALGMREWSPADLGDRSGMLYRYPSPQAGAHSLSGYRFVTDVLFFDASGRFLMGFTGWPCAQPPAVCPRYSPWVGFSYVIEAPSGYLPYPAPGASLTVH</sequence>
<proteinExistence type="predicted"/>
<dbReference type="eggNOG" id="COG1430">
    <property type="taxonomic scope" value="Bacteria"/>
</dbReference>